<dbReference type="SUPFAM" id="SSF49299">
    <property type="entry name" value="PKD domain"/>
    <property type="match status" value="1"/>
</dbReference>
<organism evidence="2 3">
    <name type="scientific">Candidatus Sherwoodlollariibacterium unditelluris</name>
    <dbReference type="NCBI Taxonomy" id="1974757"/>
    <lineage>
        <taxon>Bacteria</taxon>
        <taxon>Pseudomonadati</taxon>
        <taxon>Candidatus Omnitrophota</taxon>
        <taxon>Candidatus Sherwoodlollariibacterium</taxon>
    </lineage>
</organism>
<feature type="domain" description="PKD/Chitinase" evidence="1">
    <location>
        <begin position="31"/>
        <end position="113"/>
    </location>
</feature>
<dbReference type="InterPro" id="IPR022409">
    <property type="entry name" value="PKD/Chitinase_dom"/>
</dbReference>
<evidence type="ECO:0000259" key="1">
    <source>
        <dbReference type="SMART" id="SM00089"/>
    </source>
</evidence>
<accession>A0A2G9YKP8</accession>
<dbReference type="SMART" id="SM00089">
    <property type="entry name" value="PKD"/>
    <property type="match status" value="3"/>
</dbReference>
<dbReference type="AlphaFoldDB" id="A0A2G9YKP8"/>
<feature type="non-terminal residue" evidence="2">
    <location>
        <position position="373"/>
    </location>
</feature>
<protein>
    <recommendedName>
        <fullName evidence="1">PKD/Chitinase domain-containing protein</fullName>
    </recommendedName>
</protein>
<dbReference type="InterPro" id="IPR013783">
    <property type="entry name" value="Ig-like_fold"/>
</dbReference>
<dbReference type="Proteomes" id="UP000231292">
    <property type="component" value="Unassembled WGS sequence"/>
</dbReference>
<name>A0A2G9YKP8_9BACT</name>
<dbReference type="InterPro" id="IPR035986">
    <property type="entry name" value="PKD_dom_sf"/>
</dbReference>
<evidence type="ECO:0000313" key="2">
    <source>
        <dbReference type="EMBL" id="PIP19818.1"/>
    </source>
</evidence>
<feature type="domain" description="PKD/Chitinase" evidence="1">
    <location>
        <begin position="211"/>
        <end position="293"/>
    </location>
</feature>
<sequence>NVKVVVSDGEFSVDHSWILTVNPNSPPAIDSYSPLADPTITEEQTQIFTVATSDPDGHTLTTMWYLNGTLVATGASYTFVANYTSSGFYNVKVTVSDGELFVNHTWILTVTNVNRAPDIVSYSPTQNPTITEEQSQLFSVVASDPDKDSITIRWYLNNSLITTGGSYTFIANYTSAGWYNVKVVVSDGELSAEHSWILTVTNVNRYPIIDSCSPSTNPMITEEETQVFTVSASDPDYDQLTISWYLNESLVTTGDSYTFVADYNSAGWYEVKVVVSDGELSVNHIWILSVADVNRVPIVISITANPTTVNTGGTATITVDASDEDTGDVLTYVYSCTGGTISGTGNTVTWTAPNTAGDYTITVYVNDGMVNSN</sequence>
<proteinExistence type="predicted"/>
<dbReference type="EMBL" id="PCRK01000014">
    <property type="protein sequence ID" value="PIP19818.1"/>
    <property type="molecule type" value="Genomic_DNA"/>
</dbReference>
<comment type="caution">
    <text evidence="2">The sequence shown here is derived from an EMBL/GenBank/DDBJ whole genome shotgun (WGS) entry which is preliminary data.</text>
</comment>
<feature type="non-terminal residue" evidence="2">
    <location>
        <position position="1"/>
    </location>
</feature>
<dbReference type="Gene3D" id="2.60.40.10">
    <property type="entry name" value="Immunoglobulins"/>
    <property type="match status" value="4"/>
</dbReference>
<gene>
    <name evidence="2" type="ORF">COX41_00830</name>
</gene>
<evidence type="ECO:0000313" key="3">
    <source>
        <dbReference type="Proteomes" id="UP000231292"/>
    </source>
</evidence>
<reference evidence="2 3" key="1">
    <citation type="submission" date="2017-09" db="EMBL/GenBank/DDBJ databases">
        <title>Depth-based differentiation of microbial function through sediment-hosted aquifers and enrichment of novel symbionts in the deep terrestrial subsurface.</title>
        <authorList>
            <person name="Probst A.J."/>
            <person name="Ladd B."/>
            <person name="Jarett J.K."/>
            <person name="Geller-Mcgrath D.E."/>
            <person name="Sieber C.M."/>
            <person name="Emerson J.B."/>
            <person name="Anantharaman K."/>
            <person name="Thomas B.C."/>
            <person name="Malmstrom R."/>
            <person name="Stieglmeier M."/>
            <person name="Klingl A."/>
            <person name="Woyke T."/>
            <person name="Ryan C.M."/>
            <person name="Banfield J.F."/>
        </authorList>
    </citation>
    <scope>NUCLEOTIDE SEQUENCE [LARGE SCALE GENOMIC DNA]</scope>
    <source>
        <strain evidence="2">CG23_combo_of_CG06-09_8_20_14_all_41_10</strain>
    </source>
</reference>
<feature type="domain" description="PKD/Chitinase" evidence="1">
    <location>
        <begin position="123"/>
        <end position="203"/>
    </location>
</feature>